<accession>A0A365PFV0</accession>
<organism evidence="2 3">
    <name type="scientific">Acinetobacter junii</name>
    <dbReference type="NCBI Taxonomy" id="40215"/>
    <lineage>
        <taxon>Bacteria</taxon>
        <taxon>Pseudomonadati</taxon>
        <taxon>Pseudomonadota</taxon>
        <taxon>Gammaproteobacteria</taxon>
        <taxon>Moraxellales</taxon>
        <taxon>Moraxellaceae</taxon>
        <taxon>Acinetobacter</taxon>
    </lineage>
</organism>
<feature type="transmembrane region" description="Helical" evidence="1">
    <location>
        <begin position="296"/>
        <end position="320"/>
    </location>
</feature>
<evidence type="ECO:0000313" key="3">
    <source>
        <dbReference type="Proteomes" id="UP000253688"/>
    </source>
</evidence>
<feature type="transmembrane region" description="Helical" evidence="1">
    <location>
        <begin position="259"/>
        <end position="275"/>
    </location>
</feature>
<gene>
    <name evidence="2" type="ORF">DC346_14150</name>
</gene>
<dbReference type="GeneID" id="45416660"/>
<evidence type="ECO:0000313" key="2">
    <source>
        <dbReference type="EMBL" id="RBA43785.1"/>
    </source>
</evidence>
<keyword evidence="1" id="KW-0812">Transmembrane</keyword>
<protein>
    <submittedName>
        <fullName evidence="2">Uncharacterized protein</fullName>
    </submittedName>
</protein>
<keyword evidence="1" id="KW-0472">Membrane</keyword>
<dbReference type="Proteomes" id="UP000253688">
    <property type="component" value="Unassembled WGS sequence"/>
</dbReference>
<dbReference type="AlphaFoldDB" id="A0A365PFV0"/>
<evidence type="ECO:0000256" key="1">
    <source>
        <dbReference type="SAM" id="Phobius"/>
    </source>
</evidence>
<feature type="transmembrane region" description="Helical" evidence="1">
    <location>
        <begin position="412"/>
        <end position="430"/>
    </location>
</feature>
<name>A0A365PFV0_ACIJU</name>
<keyword evidence="1" id="KW-1133">Transmembrane helix</keyword>
<comment type="caution">
    <text evidence="2">The sequence shown here is derived from an EMBL/GenBank/DDBJ whole genome shotgun (WGS) entry which is preliminary data.</text>
</comment>
<feature type="transmembrane region" description="Helical" evidence="1">
    <location>
        <begin position="326"/>
        <end position="349"/>
    </location>
</feature>
<feature type="transmembrane region" description="Helical" evidence="1">
    <location>
        <begin position="48"/>
        <end position="66"/>
    </location>
</feature>
<feature type="transmembrane region" description="Helical" evidence="1">
    <location>
        <begin position="235"/>
        <end position="253"/>
    </location>
</feature>
<proteinExistence type="predicted"/>
<feature type="transmembrane region" description="Helical" evidence="1">
    <location>
        <begin position="369"/>
        <end position="392"/>
    </location>
</feature>
<reference evidence="2 3" key="1">
    <citation type="submission" date="2018-04" db="EMBL/GenBank/DDBJ databases">
        <title>Acinetobacter junii Genome sequencing and assembly.</title>
        <authorList>
            <person name="Su J."/>
            <person name="Rensing C."/>
            <person name="Mazhar H.S."/>
        </authorList>
    </citation>
    <scope>NUCLEOTIDE SEQUENCE [LARGE SCALE GENOMIC DNA]</scope>
    <source>
        <strain evidence="2 3">SC22</strain>
    </source>
</reference>
<dbReference type="RefSeq" id="WP_004756409.1">
    <property type="nucleotide sequence ID" value="NZ_CP131470.1"/>
</dbReference>
<sequence>MIINLRSGLWLLLALLRIFAPEQALLAVFILLTILFTQHWSWIKLRSGKIALFILILAVILPNHWTTVWHKLMPYVDVIIMLVSLNLLRSAIANSAISQILSQWLTQHRRPWITLGVSVGISPIFNMGTIPILLAGLSKKELTNNREIPNIVARGVATANLLAPTSAPVLLTLSMFPAISWFSVMSISLFAIVIMIALIGLNAYRSNHLFSNNINIIKEITPPDISITNINRWKSLLPVIIFLGTLLTLSIILHKPYSQSIFIACFITWFSSSIINNHSDLFQLINIAQTKLLPELILFIACGILAIRLYDIFEGIQIGIFSQIPVYLTSFLICILLLIVMPLVCRIGLHPIIPFCIVAPLISPLTNEISLPIIITLWLCYWVQSLIISPSSVINLTVNATLGDNSWYKPDLRFLFISSSFLTLLFVVLIEMRIMY</sequence>
<feature type="transmembrane region" description="Helical" evidence="1">
    <location>
        <begin position="72"/>
        <end position="92"/>
    </location>
</feature>
<dbReference type="EMBL" id="QEWH01000094">
    <property type="protein sequence ID" value="RBA43785.1"/>
    <property type="molecule type" value="Genomic_DNA"/>
</dbReference>
<feature type="transmembrane region" description="Helical" evidence="1">
    <location>
        <begin position="178"/>
        <end position="201"/>
    </location>
</feature>
<feature type="transmembrane region" description="Helical" evidence="1">
    <location>
        <begin position="12"/>
        <end position="36"/>
    </location>
</feature>
<feature type="transmembrane region" description="Helical" evidence="1">
    <location>
        <begin position="112"/>
        <end position="137"/>
    </location>
</feature>